<evidence type="ECO:0000259" key="7">
    <source>
        <dbReference type="Pfam" id="PF04719"/>
    </source>
</evidence>
<keyword evidence="9" id="KW-1185">Reference proteome</keyword>
<keyword evidence="3" id="KW-0805">Transcription regulation</keyword>
<dbReference type="AlphaFoldDB" id="A0AAD5TCS7"/>
<comment type="caution">
    <text evidence="8">The sequence shown here is derived from an EMBL/GenBank/DDBJ whole genome shotgun (WGS) entry which is preliminary data.</text>
</comment>
<dbReference type="PANTHER" id="PTHR13218:SF8">
    <property type="entry name" value="TRANSCRIPTION INITIATION FACTOR TFIID SUBUNIT 11"/>
    <property type="match status" value="1"/>
</dbReference>
<accession>A0AAD5TCS7</accession>
<gene>
    <name evidence="8" type="ORF">HDU87_008835</name>
</gene>
<keyword evidence="4" id="KW-0804">Transcription</keyword>
<dbReference type="InterPro" id="IPR006809">
    <property type="entry name" value="TAFII28_dom"/>
</dbReference>
<feature type="region of interest" description="Disordered" evidence="6">
    <location>
        <begin position="1"/>
        <end position="94"/>
    </location>
</feature>
<comment type="similarity">
    <text evidence="2">Belongs to the TAF11 family.</text>
</comment>
<feature type="compositionally biased region" description="Pro residues" evidence="6">
    <location>
        <begin position="47"/>
        <end position="58"/>
    </location>
</feature>
<feature type="domain" description="TAFII28-like protein" evidence="7">
    <location>
        <begin position="113"/>
        <end position="197"/>
    </location>
</feature>
<evidence type="ECO:0000256" key="6">
    <source>
        <dbReference type="SAM" id="MobiDB-lite"/>
    </source>
</evidence>
<dbReference type="InterPro" id="IPR045127">
    <property type="entry name" value="TAF11-like"/>
</dbReference>
<dbReference type="Gene3D" id="1.10.20.10">
    <property type="entry name" value="Histone, subunit A"/>
    <property type="match status" value="1"/>
</dbReference>
<evidence type="ECO:0000313" key="8">
    <source>
        <dbReference type="EMBL" id="KAJ3170118.1"/>
    </source>
</evidence>
<dbReference type="GO" id="GO:0005669">
    <property type="term" value="C:transcription factor TFIID complex"/>
    <property type="evidence" value="ECO:0007669"/>
    <property type="project" value="InterPro"/>
</dbReference>
<dbReference type="CDD" id="cd08048">
    <property type="entry name" value="HFD_TAF11"/>
    <property type="match status" value="1"/>
</dbReference>
<comment type="subcellular location">
    <subcellularLocation>
        <location evidence="1">Nucleus</location>
    </subcellularLocation>
</comment>
<keyword evidence="5" id="KW-0539">Nucleus</keyword>
<evidence type="ECO:0000256" key="1">
    <source>
        <dbReference type="ARBA" id="ARBA00004123"/>
    </source>
</evidence>
<proteinExistence type="inferred from homology"/>
<dbReference type="GO" id="GO:0016251">
    <property type="term" value="F:RNA polymerase II general transcription initiation factor activity"/>
    <property type="evidence" value="ECO:0007669"/>
    <property type="project" value="TreeGrafter"/>
</dbReference>
<reference evidence="8" key="1">
    <citation type="submission" date="2020-05" db="EMBL/GenBank/DDBJ databases">
        <title>Phylogenomic resolution of chytrid fungi.</title>
        <authorList>
            <person name="Stajich J.E."/>
            <person name="Amses K."/>
            <person name="Simmons R."/>
            <person name="Seto K."/>
            <person name="Myers J."/>
            <person name="Bonds A."/>
            <person name="Quandt C.A."/>
            <person name="Barry K."/>
            <person name="Liu P."/>
            <person name="Grigoriev I."/>
            <person name="Longcore J.E."/>
            <person name="James T.Y."/>
        </authorList>
    </citation>
    <scope>NUCLEOTIDE SEQUENCE</scope>
    <source>
        <strain evidence="8">JEL0379</strain>
    </source>
</reference>
<dbReference type="Pfam" id="PF04719">
    <property type="entry name" value="TAFII28"/>
    <property type="match status" value="1"/>
</dbReference>
<evidence type="ECO:0000313" key="9">
    <source>
        <dbReference type="Proteomes" id="UP001212152"/>
    </source>
</evidence>
<dbReference type="InterPro" id="IPR009072">
    <property type="entry name" value="Histone-fold"/>
</dbReference>
<evidence type="ECO:0000256" key="4">
    <source>
        <dbReference type="ARBA" id="ARBA00023163"/>
    </source>
</evidence>
<feature type="compositionally biased region" description="Acidic residues" evidence="6">
    <location>
        <begin position="81"/>
        <end position="94"/>
    </location>
</feature>
<name>A0AAD5TCS7_9FUNG</name>
<dbReference type="PANTHER" id="PTHR13218">
    <property type="entry name" value="TRANSCRIPTION INITIATION FACTOR TFIID SUBUNIT 11-RELATED"/>
    <property type="match status" value="1"/>
</dbReference>
<sequence>MDDRTPQPKKRKTAASAAPRPPPAALAVAEPNALPPAPDPSWSVRDSPPPLPPPPPPHSTSEPGLLPSAIADPAAAADPPKDDDGEEESDVEDELDEYTMPQNAVDRDAEKALFQTFTPEQQARYEAFRRSKIPKPTMKKHLTALCGQSVSDSTAIVVAGVAKLFVGEMTERAREVMLEWGDTGALQPGHLREAYRRYKTNPTAFSIPGSRKRMFR</sequence>
<dbReference type="Proteomes" id="UP001212152">
    <property type="component" value="Unassembled WGS sequence"/>
</dbReference>
<evidence type="ECO:0000256" key="2">
    <source>
        <dbReference type="ARBA" id="ARBA00009788"/>
    </source>
</evidence>
<organism evidence="8 9">
    <name type="scientific">Geranomyces variabilis</name>
    <dbReference type="NCBI Taxonomy" id="109894"/>
    <lineage>
        <taxon>Eukaryota</taxon>
        <taxon>Fungi</taxon>
        <taxon>Fungi incertae sedis</taxon>
        <taxon>Chytridiomycota</taxon>
        <taxon>Chytridiomycota incertae sedis</taxon>
        <taxon>Chytridiomycetes</taxon>
        <taxon>Spizellomycetales</taxon>
        <taxon>Powellomycetaceae</taxon>
        <taxon>Geranomyces</taxon>
    </lineage>
</organism>
<evidence type="ECO:0000256" key="5">
    <source>
        <dbReference type="ARBA" id="ARBA00023242"/>
    </source>
</evidence>
<dbReference type="GO" id="GO:0046982">
    <property type="term" value="F:protein heterodimerization activity"/>
    <property type="evidence" value="ECO:0007669"/>
    <property type="project" value="InterPro"/>
</dbReference>
<protein>
    <recommendedName>
        <fullName evidence="7">TAFII28-like protein domain-containing protein</fullName>
    </recommendedName>
</protein>
<dbReference type="SUPFAM" id="SSF47113">
    <property type="entry name" value="Histone-fold"/>
    <property type="match status" value="1"/>
</dbReference>
<dbReference type="EMBL" id="JADGJQ010000098">
    <property type="protein sequence ID" value="KAJ3170118.1"/>
    <property type="molecule type" value="Genomic_DNA"/>
</dbReference>
<evidence type="ECO:0000256" key="3">
    <source>
        <dbReference type="ARBA" id="ARBA00023015"/>
    </source>
</evidence>
<dbReference type="GO" id="GO:0051123">
    <property type="term" value="P:RNA polymerase II preinitiation complex assembly"/>
    <property type="evidence" value="ECO:0007669"/>
    <property type="project" value="InterPro"/>
</dbReference>